<evidence type="ECO:0000259" key="3">
    <source>
        <dbReference type="Pfam" id="PF00496"/>
    </source>
</evidence>
<organism evidence="4 5">
    <name type="scientific">Cedecea neteri</name>
    <dbReference type="NCBI Taxonomy" id="158822"/>
    <lineage>
        <taxon>Bacteria</taxon>
        <taxon>Pseudomonadati</taxon>
        <taxon>Pseudomonadota</taxon>
        <taxon>Gammaproteobacteria</taxon>
        <taxon>Enterobacterales</taxon>
        <taxon>Enterobacteriaceae</taxon>
        <taxon>Cedecea</taxon>
    </lineage>
</organism>
<dbReference type="InterPro" id="IPR000914">
    <property type="entry name" value="SBP_5_dom"/>
</dbReference>
<feature type="domain" description="Solute-binding protein family 5" evidence="3">
    <location>
        <begin position="118"/>
        <end position="194"/>
    </location>
</feature>
<feature type="signal peptide" evidence="2">
    <location>
        <begin position="1"/>
        <end position="22"/>
    </location>
</feature>
<evidence type="ECO:0000256" key="1">
    <source>
        <dbReference type="ARBA" id="ARBA00022729"/>
    </source>
</evidence>
<dbReference type="Gene3D" id="3.40.190.10">
    <property type="entry name" value="Periplasmic binding protein-like II"/>
    <property type="match status" value="1"/>
</dbReference>
<sequence length="233" mass="25959">MTKAVRALMLLCLSTLSLTLRAAEINESYSFAVLGDPKYAVNFTQFDYVNPAAPKGGNITLSAIGTFDNFNRYAMRGNPGVRTDTLYDTLFTTSDDEPGSYYPLIAEMARYPSNFAWAEVSINPRARFQDGSPITAEDVAFTFNKFMTEGVPQFRLIYKGATVRAIAPLTVRIELATPSKDRMLGLFSLPVFPEKFWKDHKLSDPLSSPAAFQRALQNHRLENGAIHHLFSSP</sequence>
<keyword evidence="1 2" id="KW-0732">Signal</keyword>
<dbReference type="PANTHER" id="PTHR30290:SF64">
    <property type="entry name" value="ABC TRANSPORTER PERIPLASMIC BINDING PROTEIN"/>
    <property type="match status" value="1"/>
</dbReference>
<reference evidence="4 5" key="1">
    <citation type="submission" date="2018-06" db="EMBL/GenBank/DDBJ databases">
        <authorList>
            <consortium name="Pathogen Informatics"/>
            <person name="Doyle S."/>
        </authorList>
    </citation>
    <scope>NUCLEOTIDE SEQUENCE [LARGE SCALE GENOMIC DNA]</scope>
    <source>
        <strain evidence="4 5">NCTC12120</strain>
    </source>
</reference>
<protein>
    <submittedName>
        <fullName evidence="4">ABC-type oligopeptide transport system, periplasmic component</fullName>
    </submittedName>
</protein>
<proteinExistence type="predicted"/>
<dbReference type="SUPFAM" id="SSF53850">
    <property type="entry name" value="Periplasmic binding protein-like II"/>
    <property type="match status" value="1"/>
</dbReference>
<dbReference type="PANTHER" id="PTHR30290">
    <property type="entry name" value="PERIPLASMIC BINDING COMPONENT OF ABC TRANSPORTER"/>
    <property type="match status" value="1"/>
</dbReference>
<dbReference type="EMBL" id="UAVU01000007">
    <property type="protein sequence ID" value="SQC91192.1"/>
    <property type="molecule type" value="Genomic_DNA"/>
</dbReference>
<dbReference type="AlphaFoldDB" id="A0A2X3IFE3"/>
<evidence type="ECO:0000313" key="5">
    <source>
        <dbReference type="Proteomes" id="UP000251197"/>
    </source>
</evidence>
<dbReference type="GO" id="GO:1904680">
    <property type="term" value="F:peptide transmembrane transporter activity"/>
    <property type="evidence" value="ECO:0007669"/>
    <property type="project" value="TreeGrafter"/>
</dbReference>
<dbReference type="Proteomes" id="UP000251197">
    <property type="component" value="Unassembled WGS sequence"/>
</dbReference>
<name>A0A2X3IFE3_9ENTR</name>
<evidence type="ECO:0000256" key="2">
    <source>
        <dbReference type="SAM" id="SignalP"/>
    </source>
</evidence>
<dbReference type="InterPro" id="IPR039424">
    <property type="entry name" value="SBP_5"/>
</dbReference>
<dbReference type="Pfam" id="PF00496">
    <property type="entry name" value="SBP_bac_5"/>
    <property type="match status" value="1"/>
</dbReference>
<dbReference type="GO" id="GO:0015833">
    <property type="term" value="P:peptide transport"/>
    <property type="evidence" value="ECO:0007669"/>
    <property type="project" value="TreeGrafter"/>
</dbReference>
<evidence type="ECO:0000313" key="4">
    <source>
        <dbReference type="EMBL" id="SQC91192.1"/>
    </source>
</evidence>
<accession>A0A2X3IFE3</accession>
<dbReference type="GO" id="GO:0030288">
    <property type="term" value="C:outer membrane-bounded periplasmic space"/>
    <property type="evidence" value="ECO:0007669"/>
    <property type="project" value="TreeGrafter"/>
</dbReference>
<feature type="chain" id="PRO_5016006978" evidence="2">
    <location>
        <begin position="23"/>
        <end position="233"/>
    </location>
</feature>
<gene>
    <name evidence="4" type="ORF">NCTC12120_04344</name>
</gene>
<dbReference type="GO" id="GO:0042884">
    <property type="term" value="P:microcin transport"/>
    <property type="evidence" value="ECO:0007669"/>
    <property type="project" value="TreeGrafter"/>
</dbReference>